<feature type="compositionally biased region" description="Basic and acidic residues" evidence="15">
    <location>
        <begin position="403"/>
        <end position="415"/>
    </location>
</feature>
<sequence>MNQTTQAHVIVTPGAGHLPAGVLHLLDRWLPGRRWYPVPGEGVRNVPWLTVTFPHAPEVVVPLLRLEGPGLPGGDEALVVQVPLVLTPTAEPPEDTPGLVGTVTMSSGMVEVYDGGAHPACWLAYLRAAAGDVSEDALDGARALGGEQSNTSVVVPAFGSGAMLKILRTVALGPHPDVTIPEALTRAGWDGVPRFLGAVDLPAPSGGPVPAGTLLAHLGVMSALVADAHDGFELACDYARRDEDFGERAAELGAVVAQLHAVLRVALPAGQVLEPAAFVGVLRRRAAEAFADVRELAPYRAGATALFDEVRERLAASERGVSLQAIHGDLHLGQALYGRDGWKVLDFEGEPQRPVAERTAPDLPLRDVAGMLRSFDYAAAVGGATDPEWPERAQLSFLEGYREAQERAGAEERGTRPARSAAVTRPEDTEGYREAQERAGAEERGTRPARSAAVTRPEDTEGYREAQERAGAEERAQVHPGEAPASDTSGLDLATTDALLRALVLDKALYEVVYETRHRPGWARIPLAAVARVLG</sequence>
<evidence type="ECO:0000259" key="16">
    <source>
        <dbReference type="Pfam" id="PF18085"/>
    </source>
</evidence>
<dbReference type="InterPro" id="IPR040999">
    <property type="entry name" value="Mak_N_cap"/>
</dbReference>
<dbReference type="InterPro" id="IPR011009">
    <property type="entry name" value="Kinase-like_dom_sf"/>
</dbReference>
<evidence type="ECO:0000256" key="1">
    <source>
        <dbReference type="ARBA" id="ARBA00004964"/>
    </source>
</evidence>
<dbReference type="GO" id="GO:0005524">
    <property type="term" value="F:ATP binding"/>
    <property type="evidence" value="ECO:0007669"/>
    <property type="project" value="UniProtKB-KW"/>
</dbReference>
<dbReference type="EC" id="2.7.1.175" evidence="4"/>
<comment type="caution">
    <text evidence="17">The sequence shown here is derived from an EMBL/GenBank/DDBJ whole genome shotgun (WGS) entry which is preliminary data.</text>
</comment>
<keyword evidence="11" id="KW-0320">Glycogen biosynthesis</keyword>
<keyword evidence="18" id="KW-1185">Reference proteome</keyword>
<evidence type="ECO:0000256" key="4">
    <source>
        <dbReference type="ARBA" id="ARBA00011962"/>
    </source>
</evidence>
<evidence type="ECO:0000256" key="9">
    <source>
        <dbReference type="ARBA" id="ARBA00022777"/>
    </source>
</evidence>
<feature type="compositionally biased region" description="Basic and acidic residues" evidence="15">
    <location>
        <begin position="456"/>
        <end position="477"/>
    </location>
</feature>
<protein>
    <recommendedName>
        <fullName evidence="5">Maltokinase</fullName>
        <ecNumber evidence="4">2.7.1.175</ecNumber>
    </recommendedName>
    <alternativeName>
        <fullName evidence="13">Maltose-1-phosphate synthase</fullName>
    </alternativeName>
</protein>
<feature type="domain" description="Maltokinase N-terminal cap" evidence="16">
    <location>
        <begin position="29"/>
        <end position="115"/>
    </location>
</feature>
<evidence type="ECO:0000256" key="15">
    <source>
        <dbReference type="SAM" id="MobiDB-lite"/>
    </source>
</evidence>
<keyword evidence="7" id="KW-0808">Transferase</keyword>
<dbReference type="Pfam" id="PF18085">
    <property type="entry name" value="Mak_N_cap"/>
    <property type="match status" value="1"/>
</dbReference>
<evidence type="ECO:0000256" key="14">
    <source>
        <dbReference type="ARBA" id="ARBA00049067"/>
    </source>
</evidence>
<evidence type="ECO:0000256" key="12">
    <source>
        <dbReference type="ARBA" id="ARBA00023277"/>
    </source>
</evidence>
<name>A0AA41QDP8_9MICO</name>
<dbReference type="AlphaFoldDB" id="A0AA41QDP8"/>
<feature type="region of interest" description="Disordered" evidence="15">
    <location>
        <begin position="403"/>
        <end position="490"/>
    </location>
</feature>
<keyword evidence="9" id="KW-0418">Kinase</keyword>
<keyword evidence="10" id="KW-0067">ATP-binding</keyword>
<evidence type="ECO:0000256" key="5">
    <source>
        <dbReference type="ARBA" id="ARBA00013882"/>
    </source>
</evidence>
<dbReference type="RefSeq" id="WP_236087950.1">
    <property type="nucleotide sequence ID" value="NZ_JAKGSG010000018.1"/>
</dbReference>
<comment type="similarity">
    <text evidence="2">Belongs to the aminoglycoside phosphotransferase family.</text>
</comment>
<comment type="pathway">
    <text evidence="1">Glycan biosynthesis; glycogen biosynthesis.</text>
</comment>
<dbReference type="GO" id="GO:0005978">
    <property type="term" value="P:glycogen biosynthetic process"/>
    <property type="evidence" value="ECO:0007669"/>
    <property type="project" value="UniProtKB-KW"/>
</dbReference>
<evidence type="ECO:0000313" key="18">
    <source>
        <dbReference type="Proteomes" id="UP001165405"/>
    </source>
</evidence>
<dbReference type="EMBL" id="JAKGSG010000018">
    <property type="protein sequence ID" value="MCF4120222.1"/>
    <property type="molecule type" value="Genomic_DNA"/>
</dbReference>
<evidence type="ECO:0000256" key="6">
    <source>
        <dbReference type="ARBA" id="ARBA00022600"/>
    </source>
</evidence>
<accession>A0AA41QDP8</accession>
<evidence type="ECO:0000256" key="10">
    <source>
        <dbReference type="ARBA" id="ARBA00022840"/>
    </source>
</evidence>
<reference evidence="17" key="1">
    <citation type="submission" date="2022-01" db="EMBL/GenBank/DDBJ databases">
        <title>Antribacter sp. nov., isolated from Guizhou of China.</title>
        <authorList>
            <person name="Chengliang C."/>
            <person name="Ya Z."/>
        </authorList>
    </citation>
    <scope>NUCLEOTIDE SEQUENCE</scope>
    <source>
        <strain evidence="17">KLBMP 9083</strain>
    </source>
</reference>
<proteinExistence type="inferred from homology"/>
<keyword evidence="12" id="KW-0119">Carbohydrate metabolism</keyword>
<feature type="compositionally biased region" description="Basic and acidic residues" evidence="15">
    <location>
        <begin position="425"/>
        <end position="446"/>
    </location>
</feature>
<evidence type="ECO:0000256" key="13">
    <source>
        <dbReference type="ARBA" id="ARBA00031251"/>
    </source>
</evidence>
<organism evidence="17 18">
    <name type="scientific">Antribacter soli</name>
    <dbReference type="NCBI Taxonomy" id="2910976"/>
    <lineage>
        <taxon>Bacteria</taxon>
        <taxon>Bacillati</taxon>
        <taxon>Actinomycetota</taxon>
        <taxon>Actinomycetes</taxon>
        <taxon>Micrococcales</taxon>
        <taxon>Promicromonosporaceae</taxon>
        <taxon>Antribacter</taxon>
    </lineage>
</organism>
<evidence type="ECO:0000256" key="3">
    <source>
        <dbReference type="ARBA" id="ARBA00011245"/>
    </source>
</evidence>
<evidence type="ECO:0000256" key="11">
    <source>
        <dbReference type="ARBA" id="ARBA00023056"/>
    </source>
</evidence>
<comment type="subunit">
    <text evidence="3">Monomer.</text>
</comment>
<evidence type="ECO:0000256" key="8">
    <source>
        <dbReference type="ARBA" id="ARBA00022741"/>
    </source>
</evidence>
<dbReference type="SUPFAM" id="SSF56112">
    <property type="entry name" value="Protein kinase-like (PK-like)"/>
    <property type="match status" value="1"/>
</dbReference>
<gene>
    <name evidence="17" type="ORF">L1785_04440</name>
</gene>
<dbReference type="Gene3D" id="3.90.1200.10">
    <property type="match status" value="2"/>
</dbReference>
<comment type="catalytic activity">
    <reaction evidence="14">
        <text>D-maltose + ATP = alpha-maltose 1-phosphate + ADP + H(+)</text>
        <dbReference type="Rhea" id="RHEA:31915"/>
        <dbReference type="ChEBI" id="CHEBI:15378"/>
        <dbReference type="ChEBI" id="CHEBI:17306"/>
        <dbReference type="ChEBI" id="CHEBI:30616"/>
        <dbReference type="ChEBI" id="CHEBI:63576"/>
        <dbReference type="ChEBI" id="CHEBI:456216"/>
        <dbReference type="EC" id="2.7.1.175"/>
    </reaction>
</comment>
<keyword evidence="6" id="KW-0321">Glycogen metabolism</keyword>
<evidence type="ECO:0000256" key="2">
    <source>
        <dbReference type="ARBA" id="ARBA00006219"/>
    </source>
</evidence>
<dbReference type="Proteomes" id="UP001165405">
    <property type="component" value="Unassembled WGS sequence"/>
</dbReference>
<evidence type="ECO:0000256" key="7">
    <source>
        <dbReference type="ARBA" id="ARBA00022679"/>
    </source>
</evidence>
<evidence type="ECO:0000313" key="17">
    <source>
        <dbReference type="EMBL" id="MCF4120222.1"/>
    </source>
</evidence>
<keyword evidence="8" id="KW-0547">Nucleotide-binding</keyword>
<dbReference type="GO" id="GO:0016301">
    <property type="term" value="F:kinase activity"/>
    <property type="evidence" value="ECO:0007669"/>
    <property type="project" value="UniProtKB-KW"/>
</dbReference>